<reference evidence="9 10" key="1">
    <citation type="submission" date="2020-02" db="EMBL/GenBank/DDBJ databases">
        <authorList>
            <person name="Ma Q."/>
            <person name="Huang Y."/>
            <person name="Song X."/>
            <person name="Pei D."/>
        </authorList>
    </citation>
    <scope>NUCLEOTIDE SEQUENCE [LARGE SCALE GENOMIC DNA]</scope>
    <source>
        <strain evidence="9">Sxm20200214</strain>
        <tissue evidence="9">Leaf</tissue>
    </source>
</reference>
<organism evidence="9 10">
    <name type="scientific">Brassica carinata</name>
    <name type="common">Ethiopian mustard</name>
    <name type="synonym">Abyssinian cabbage</name>
    <dbReference type="NCBI Taxonomy" id="52824"/>
    <lineage>
        <taxon>Eukaryota</taxon>
        <taxon>Viridiplantae</taxon>
        <taxon>Streptophyta</taxon>
        <taxon>Embryophyta</taxon>
        <taxon>Tracheophyta</taxon>
        <taxon>Spermatophyta</taxon>
        <taxon>Magnoliopsida</taxon>
        <taxon>eudicotyledons</taxon>
        <taxon>Gunneridae</taxon>
        <taxon>Pentapetalae</taxon>
        <taxon>rosids</taxon>
        <taxon>malvids</taxon>
        <taxon>Brassicales</taxon>
        <taxon>Brassicaceae</taxon>
        <taxon>Brassiceae</taxon>
        <taxon>Brassica</taxon>
    </lineage>
</organism>
<keyword evidence="4" id="KW-0929">Antimicrobial</keyword>
<keyword evidence="7" id="KW-0611">Plant defense</keyword>
<evidence type="ECO:0000313" key="10">
    <source>
        <dbReference type="Proteomes" id="UP000886595"/>
    </source>
</evidence>
<dbReference type="GO" id="GO:0005576">
    <property type="term" value="C:extracellular region"/>
    <property type="evidence" value="ECO:0007669"/>
    <property type="project" value="UniProtKB-SubCell"/>
</dbReference>
<protein>
    <submittedName>
        <fullName evidence="9">Uncharacterized protein</fullName>
    </submittedName>
</protein>
<dbReference type="EMBL" id="JAAMPC010000011">
    <property type="protein sequence ID" value="KAG2279470.1"/>
    <property type="molecule type" value="Genomic_DNA"/>
</dbReference>
<dbReference type="InterPro" id="IPR022618">
    <property type="entry name" value="Defensin-like_20-28"/>
</dbReference>
<evidence type="ECO:0000256" key="1">
    <source>
        <dbReference type="ARBA" id="ARBA00004613"/>
    </source>
</evidence>
<evidence type="ECO:0000256" key="3">
    <source>
        <dbReference type="ARBA" id="ARBA00022525"/>
    </source>
</evidence>
<comment type="caution">
    <text evidence="9">The sequence shown here is derived from an EMBL/GenBank/DDBJ whole genome shotgun (WGS) entry which is preliminary data.</text>
</comment>
<comment type="subcellular location">
    <subcellularLocation>
        <location evidence="1">Secreted</location>
    </subcellularLocation>
</comment>
<dbReference type="PANTHER" id="PTHR34453">
    <property type="entry name" value="DEFENSIN-LIKE (DEFL) FAMILY PROTEIN-RELATED"/>
    <property type="match status" value="1"/>
</dbReference>
<dbReference type="OrthoDB" id="1043633at2759"/>
<keyword evidence="3" id="KW-0964">Secreted</keyword>
<accession>A0A8X7QZP9</accession>
<keyword evidence="10" id="KW-1185">Reference proteome</keyword>
<evidence type="ECO:0000256" key="6">
    <source>
        <dbReference type="ARBA" id="ARBA00022729"/>
    </source>
</evidence>
<name>A0A8X7QZP9_BRACI</name>
<keyword evidence="6 8" id="KW-0732">Signal</keyword>
<dbReference type="Proteomes" id="UP000886595">
    <property type="component" value="Unassembled WGS sequence"/>
</dbReference>
<feature type="signal peptide" evidence="8">
    <location>
        <begin position="1"/>
        <end position="25"/>
    </location>
</feature>
<gene>
    <name evidence="9" type="ORF">Bca52824_050690</name>
</gene>
<evidence type="ECO:0000313" key="9">
    <source>
        <dbReference type="EMBL" id="KAG2279470.1"/>
    </source>
</evidence>
<evidence type="ECO:0000256" key="8">
    <source>
        <dbReference type="SAM" id="SignalP"/>
    </source>
</evidence>
<feature type="chain" id="PRO_5036478467" evidence="8">
    <location>
        <begin position="26"/>
        <end position="83"/>
    </location>
</feature>
<dbReference type="PANTHER" id="PTHR34453:SF5">
    <property type="entry name" value="GENOME ASSEMBLY, CHROMOSOME: A02"/>
    <property type="match status" value="1"/>
</dbReference>
<evidence type="ECO:0000256" key="5">
    <source>
        <dbReference type="ARBA" id="ARBA00022577"/>
    </source>
</evidence>
<evidence type="ECO:0000256" key="2">
    <source>
        <dbReference type="ARBA" id="ARBA00006722"/>
    </source>
</evidence>
<proteinExistence type="inferred from homology"/>
<dbReference type="GO" id="GO:0050832">
    <property type="term" value="P:defense response to fungus"/>
    <property type="evidence" value="ECO:0007669"/>
    <property type="project" value="UniProtKB-KW"/>
</dbReference>
<dbReference type="GO" id="GO:0031640">
    <property type="term" value="P:killing of cells of another organism"/>
    <property type="evidence" value="ECO:0007669"/>
    <property type="project" value="UniProtKB-KW"/>
</dbReference>
<evidence type="ECO:0000256" key="4">
    <source>
        <dbReference type="ARBA" id="ARBA00022529"/>
    </source>
</evidence>
<sequence length="83" mass="9087">MTSVKAFSFALLLVLLFSFSPLVHVEGYVLESKSLCCTTHPEFGRCIPNLDTGRCNSWCLKGCDSKKGGFCKRVGGGQCHCYC</sequence>
<dbReference type="Pfam" id="PF10868">
    <property type="entry name" value="Defensin_like"/>
    <property type="match status" value="1"/>
</dbReference>
<comment type="similarity">
    <text evidence="2">Belongs to the DEFL family.</text>
</comment>
<keyword evidence="5" id="KW-0295">Fungicide</keyword>
<dbReference type="AlphaFoldDB" id="A0A8X7QZP9"/>
<evidence type="ECO:0000256" key="7">
    <source>
        <dbReference type="ARBA" id="ARBA00022821"/>
    </source>
</evidence>